<evidence type="ECO:0000313" key="4">
    <source>
        <dbReference type="EMBL" id="JAQ06698.1"/>
    </source>
</evidence>
<organism evidence="2">
    <name type="scientific">Lygus hesperus</name>
    <name type="common">Western plant bug</name>
    <dbReference type="NCBI Taxonomy" id="30085"/>
    <lineage>
        <taxon>Eukaryota</taxon>
        <taxon>Metazoa</taxon>
        <taxon>Ecdysozoa</taxon>
        <taxon>Arthropoda</taxon>
        <taxon>Hexapoda</taxon>
        <taxon>Insecta</taxon>
        <taxon>Pterygota</taxon>
        <taxon>Neoptera</taxon>
        <taxon>Paraneoptera</taxon>
        <taxon>Hemiptera</taxon>
        <taxon>Heteroptera</taxon>
        <taxon>Panheteroptera</taxon>
        <taxon>Cimicomorpha</taxon>
        <taxon>Miridae</taxon>
        <taxon>Mirini</taxon>
        <taxon>Lygus</taxon>
    </lineage>
</organism>
<reference evidence="3" key="3">
    <citation type="journal article" date="2016" name="Gigascience">
        <title>De novo construction of an expanded transcriptome assembly for the western tarnished plant bug, Lygus hesperus.</title>
        <authorList>
            <person name="Tassone E.E."/>
            <person name="Geib S.M."/>
            <person name="Hall B."/>
            <person name="Fabrick J.A."/>
            <person name="Brent C.S."/>
            <person name="Hull J.J."/>
        </authorList>
    </citation>
    <scope>NUCLEOTIDE SEQUENCE</scope>
</reference>
<sequence>MPLYLQVYTKKKHDLYMDNSPLRIRVPLHSQHTVKRTTVSPRATDTVKALHVLLTKYCDTADSDRLPGATPVATSAPTHCTPALDRSTRYFSCNVNCIRDGGGHFVALPPSCYTRRRGCPASTVPTYTIYSSPLFQPLRCAVCGSTDLTSSADSPPLRVCSLNSFSVVLHTHVPQSQPTCPPAHPVYCNPFRIHTNRRARARGAATSKIKPKRIGV</sequence>
<accession>A0A0A9X874</accession>
<dbReference type="EMBL" id="GBHO01028187">
    <property type="protein sequence ID" value="JAG15417.1"/>
    <property type="molecule type" value="Transcribed_RNA"/>
</dbReference>
<evidence type="ECO:0000313" key="1">
    <source>
        <dbReference type="EMBL" id="JAG15417.1"/>
    </source>
</evidence>
<dbReference type="AlphaFoldDB" id="A0A0A9X874"/>
<evidence type="ECO:0000313" key="2">
    <source>
        <dbReference type="EMBL" id="JAG16169.1"/>
    </source>
</evidence>
<reference evidence="2" key="2">
    <citation type="submission" date="2014-07" db="EMBL/GenBank/DDBJ databases">
        <authorList>
            <person name="Hull J."/>
        </authorList>
    </citation>
    <scope>NUCLEOTIDE SEQUENCE</scope>
</reference>
<name>A0A0A9X874_LYGHE</name>
<gene>
    <name evidence="2" type="ORF">CM83_3585</name>
    <name evidence="1" type="ORF">CM83_3587</name>
    <name evidence="4" type="ORF">g.23341</name>
    <name evidence="3" type="ORF">g.23343</name>
</gene>
<proteinExistence type="predicted"/>
<dbReference type="EMBL" id="GDHC01011931">
    <property type="protein sequence ID" value="JAQ06698.1"/>
    <property type="molecule type" value="Transcribed_RNA"/>
</dbReference>
<reference evidence="2" key="1">
    <citation type="journal article" date="2014" name="PLoS ONE">
        <title>Transcriptome-Based Identification of ABC Transporters in the Western Tarnished Plant Bug Lygus hesperus.</title>
        <authorList>
            <person name="Hull J.J."/>
            <person name="Chaney K."/>
            <person name="Geib S.M."/>
            <person name="Fabrick J.A."/>
            <person name="Brent C.S."/>
            <person name="Walsh D."/>
            <person name="Lavine L.C."/>
        </authorList>
    </citation>
    <scope>NUCLEOTIDE SEQUENCE</scope>
</reference>
<protein>
    <submittedName>
        <fullName evidence="2">Uncharacterized protein</fullName>
    </submittedName>
</protein>
<dbReference type="EMBL" id="GBHO01027435">
    <property type="protein sequence ID" value="JAG16169.1"/>
    <property type="molecule type" value="Transcribed_RNA"/>
</dbReference>
<evidence type="ECO:0000313" key="3">
    <source>
        <dbReference type="EMBL" id="JAP96746.1"/>
    </source>
</evidence>
<dbReference type="EMBL" id="GDHC01021882">
    <property type="protein sequence ID" value="JAP96746.1"/>
    <property type="molecule type" value="Transcribed_RNA"/>
</dbReference>